<dbReference type="Proteomes" id="UP001058461">
    <property type="component" value="Chromosome"/>
</dbReference>
<evidence type="ECO:0000256" key="4">
    <source>
        <dbReference type="ARBA" id="ARBA00022475"/>
    </source>
</evidence>
<keyword evidence="11" id="KW-0282">Flagellum</keyword>
<evidence type="ECO:0000313" key="12">
    <source>
        <dbReference type="Proteomes" id="UP001058461"/>
    </source>
</evidence>
<sequence>MAENKDGVVETAGRTAKSGPLMMVAVVLVALLVGGGGVAAFFMLTGSGDAQIEETAAPAVKAKALYTKIRTLEGQPMFIINLAPQSEGEPRHMLQIHVEAKSRDREVVDVLTLHMPRVVANLGEIFRAKHFESLKTHDGKLQLQSEALEALQNFMQEKIGRPGVEALLFTSFVMQ</sequence>
<comment type="similarity">
    <text evidence="3 10">Belongs to the FliL family.</text>
</comment>
<keyword evidence="9 10" id="KW-0472">Membrane</keyword>
<keyword evidence="6 10" id="KW-0812">Transmembrane</keyword>
<keyword evidence="11" id="KW-0969">Cilium</keyword>
<evidence type="ECO:0000256" key="2">
    <source>
        <dbReference type="ARBA" id="ARBA00004162"/>
    </source>
</evidence>
<dbReference type="Pfam" id="PF03748">
    <property type="entry name" value="FliL"/>
    <property type="match status" value="1"/>
</dbReference>
<keyword evidence="12" id="KW-1185">Reference proteome</keyword>
<gene>
    <name evidence="11" type="ORF">KDW95_11935</name>
</gene>
<keyword evidence="10" id="KW-0997">Cell inner membrane</keyword>
<feature type="transmembrane region" description="Helical" evidence="10">
    <location>
        <begin position="21"/>
        <end position="44"/>
    </location>
</feature>
<comment type="function">
    <text evidence="1 10">Controls the rotational direction of flagella during chemotaxis.</text>
</comment>
<reference evidence="11" key="1">
    <citation type="submission" date="2021-04" db="EMBL/GenBank/DDBJ databases">
        <title>Oceanospirillales bacteria with DddD are important DMSP degraders in coastal seawater.</title>
        <authorList>
            <person name="Liu J."/>
        </authorList>
    </citation>
    <scope>NUCLEOTIDE SEQUENCE</scope>
    <source>
        <strain evidence="11">D13-1</strain>
    </source>
</reference>
<evidence type="ECO:0000256" key="8">
    <source>
        <dbReference type="ARBA" id="ARBA00022989"/>
    </source>
</evidence>
<keyword evidence="7 10" id="KW-0283">Flagellar rotation</keyword>
<keyword evidence="5 10" id="KW-0145">Chemotaxis</keyword>
<dbReference type="RefSeq" id="WP_255852031.1">
    <property type="nucleotide sequence ID" value="NZ_CP073347.1"/>
</dbReference>
<evidence type="ECO:0000256" key="1">
    <source>
        <dbReference type="ARBA" id="ARBA00002254"/>
    </source>
</evidence>
<dbReference type="InterPro" id="IPR005503">
    <property type="entry name" value="FliL"/>
</dbReference>
<proteinExistence type="inferred from homology"/>
<keyword evidence="11" id="KW-0966">Cell projection</keyword>
<dbReference type="EMBL" id="CP073347">
    <property type="protein sequence ID" value="UTW10029.1"/>
    <property type="molecule type" value="Genomic_DNA"/>
</dbReference>
<name>A0ABY5HD32_9GAMM</name>
<evidence type="ECO:0000256" key="5">
    <source>
        <dbReference type="ARBA" id="ARBA00022500"/>
    </source>
</evidence>
<dbReference type="PANTHER" id="PTHR35091">
    <property type="entry name" value="FLAGELLAR PROTEIN FLIL"/>
    <property type="match status" value="1"/>
</dbReference>
<keyword evidence="4" id="KW-1003">Cell membrane</keyword>
<evidence type="ECO:0000256" key="7">
    <source>
        <dbReference type="ARBA" id="ARBA00022779"/>
    </source>
</evidence>
<protein>
    <recommendedName>
        <fullName evidence="10">Flagellar protein FliL</fullName>
    </recommendedName>
</protein>
<evidence type="ECO:0000256" key="3">
    <source>
        <dbReference type="ARBA" id="ARBA00008281"/>
    </source>
</evidence>
<evidence type="ECO:0000256" key="9">
    <source>
        <dbReference type="ARBA" id="ARBA00023136"/>
    </source>
</evidence>
<evidence type="ECO:0000256" key="6">
    <source>
        <dbReference type="ARBA" id="ARBA00022692"/>
    </source>
</evidence>
<evidence type="ECO:0000313" key="11">
    <source>
        <dbReference type="EMBL" id="UTW10029.1"/>
    </source>
</evidence>
<dbReference type="PANTHER" id="PTHR35091:SF2">
    <property type="entry name" value="FLAGELLAR PROTEIN FLIL"/>
    <property type="match status" value="1"/>
</dbReference>
<accession>A0ABY5HD32</accession>
<keyword evidence="8 10" id="KW-1133">Transmembrane helix</keyword>
<evidence type="ECO:0000256" key="10">
    <source>
        <dbReference type="RuleBase" id="RU364125"/>
    </source>
</evidence>
<comment type="subcellular location">
    <subcellularLocation>
        <location evidence="10">Cell inner membrane</location>
    </subcellularLocation>
    <subcellularLocation>
        <location evidence="2">Cell membrane</location>
        <topology evidence="2">Single-pass membrane protein</topology>
    </subcellularLocation>
</comment>
<organism evidence="11 12">
    <name type="scientific">Marinobacterium rhizophilum</name>
    <dbReference type="NCBI Taxonomy" id="420402"/>
    <lineage>
        <taxon>Bacteria</taxon>
        <taxon>Pseudomonadati</taxon>
        <taxon>Pseudomonadota</taxon>
        <taxon>Gammaproteobacteria</taxon>
        <taxon>Oceanospirillales</taxon>
        <taxon>Oceanospirillaceae</taxon>
        <taxon>Marinobacterium</taxon>
    </lineage>
</organism>